<evidence type="ECO:0000313" key="1">
    <source>
        <dbReference type="EMBL" id="SHJ44030.1"/>
    </source>
</evidence>
<gene>
    <name evidence="1" type="ORF">SAMN05444280_11975</name>
</gene>
<name>A0A1M6JBI8_9BACT</name>
<dbReference type="STRING" id="1168035.SAMN05444280_11975"/>
<dbReference type="Proteomes" id="UP000184050">
    <property type="component" value="Unassembled WGS sequence"/>
</dbReference>
<organism evidence="1 2">
    <name type="scientific">Tangfeifania diversioriginum</name>
    <dbReference type="NCBI Taxonomy" id="1168035"/>
    <lineage>
        <taxon>Bacteria</taxon>
        <taxon>Pseudomonadati</taxon>
        <taxon>Bacteroidota</taxon>
        <taxon>Bacteroidia</taxon>
        <taxon>Marinilabiliales</taxon>
        <taxon>Prolixibacteraceae</taxon>
        <taxon>Tangfeifania</taxon>
    </lineage>
</organism>
<reference evidence="1 2" key="1">
    <citation type="submission" date="2016-11" db="EMBL/GenBank/DDBJ databases">
        <authorList>
            <person name="Jaros S."/>
            <person name="Januszkiewicz K."/>
            <person name="Wedrychowicz H."/>
        </authorList>
    </citation>
    <scope>NUCLEOTIDE SEQUENCE [LARGE SCALE GENOMIC DNA]</scope>
    <source>
        <strain evidence="1 2">DSM 27063</strain>
    </source>
</reference>
<keyword evidence="2" id="KW-1185">Reference proteome</keyword>
<dbReference type="AlphaFoldDB" id="A0A1M6JBI8"/>
<sequence>MDSLKSEDFFGEVETDSPREITLRVKIFVFIPLGKSCEMMLHTKNFVFYIQFLLPPPPKGEYESAQIRLYILDFKKFRWILFCNECVWGHPLGDRGSEGFMEFNRFLTTVVICFKTSSIFFSTSLFEKRMTLIFSSFRFSVLCLSCSLLFK</sequence>
<dbReference type="EMBL" id="FQZE01000019">
    <property type="protein sequence ID" value="SHJ44030.1"/>
    <property type="molecule type" value="Genomic_DNA"/>
</dbReference>
<protein>
    <submittedName>
        <fullName evidence="1">Uncharacterized protein</fullName>
    </submittedName>
</protein>
<accession>A0A1M6JBI8</accession>
<proteinExistence type="predicted"/>
<evidence type="ECO:0000313" key="2">
    <source>
        <dbReference type="Proteomes" id="UP000184050"/>
    </source>
</evidence>